<sequence length="147" mass="16335">MNKLFFLFFALFPLGAQSAVTTESLCFELSQSSPVKFELRTYYDEASKWSGGFVKYAKSSEPISIVLTDYEDEMLSPDAPWQSTTTWSEVINGNGNGNGNVTGTYQFVSQGTHIVSMSYTKRSNGKVFHFGNNTSIDSSLESGCKWE</sequence>
<gene>
    <name evidence="2" type="ORF">J0G10_00285</name>
</gene>
<name>A0ABX8YRA1_9PSED</name>
<dbReference type="EMBL" id="CP071586">
    <property type="protein sequence ID" value="QYY81927.1"/>
    <property type="molecule type" value="Genomic_DNA"/>
</dbReference>
<evidence type="ECO:0000313" key="3">
    <source>
        <dbReference type="Proteomes" id="UP000824588"/>
    </source>
</evidence>
<feature type="signal peptide" evidence="1">
    <location>
        <begin position="1"/>
        <end position="18"/>
    </location>
</feature>
<dbReference type="Proteomes" id="UP000824588">
    <property type="component" value="Chromosome"/>
</dbReference>
<organism evidence="2 3">
    <name type="scientific">Pseudomonas germanica</name>
    <dbReference type="NCBI Taxonomy" id="2815720"/>
    <lineage>
        <taxon>Bacteria</taxon>
        <taxon>Pseudomonadati</taxon>
        <taxon>Pseudomonadota</taxon>
        <taxon>Gammaproteobacteria</taxon>
        <taxon>Pseudomonadales</taxon>
        <taxon>Pseudomonadaceae</taxon>
        <taxon>Pseudomonas</taxon>
    </lineage>
</organism>
<reference evidence="2 3" key="1">
    <citation type="journal article" date="2022" name="Int. J. Syst. Evol. Microbiol.">
        <title>Pseudomonas germanica sp. nov., isolated from Iris germanica rhizomes.</title>
        <authorList>
            <person name="Atanasov K.E."/>
            <person name="Galbis D.M."/>
            <person name="Gallego J."/>
            <person name="Serpico A."/>
            <person name="Bosch M."/>
            <person name="Altabella T."/>
            <person name="Ferrer A."/>
        </authorList>
    </citation>
    <scope>NUCLEOTIDE SEQUENCE [LARGE SCALE GENOMIC DNA]</scope>
    <source>
        <strain evidence="2 3">FIT28</strain>
    </source>
</reference>
<accession>A0ABX8YRA1</accession>
<feature type="chain" id="PRO_5047231817" evidence="1">
    <location>
        <begin position="19"/>
        <end position="147"/>
    </location>
</feature>
<proteinExistence type="predicted"/>
<evidence type="ECO:0000313" key="2">
    <source>
        <dbReference type="EMBL" id="QYY81927.1"/>
    </source>
</evidence>
<keyword evidence="1" id="KW-0732">Signal</keyword>
<dbReference type="RefSeq" id="WP_220557179.1">
    <property type="nucleotide sequence ID" value="NZ_CP071586.1"/>
</dbReference>
<protein>
    <submittedName>
        <fullName evidence="2">Uncharacterized protein</fullName>
    </submittedName>
</protein>
<evidence type="ECO:0000256" key="1">
    <source>
        <dbReference type="SAM" id="SignalP"/>
    </source>
</evidence>
<keyword evidence="3" id="KW-1185">Reference proteome</keyword>